<accession>A0A1D8GPP8</accession>
<dbReference type="STRING" id="1424294.Gferi_27020"/>
<gene>
    <name evidence="1" type="ORF">Gferi_27020</name>
</gene>
<name>A0A1D8GPP8_9FIRM</name>
<keyword evidence="2" id="KW-1185">Reference proteome</keyword>
<sequence>MILIVKYLRLIRFLKDFKGDTAGKILIGILPYFLKATFNSIHFVLKFLGSQMEAVQTGS</sequence>
<dbReference type="Proteomes" id="UP000095743">
    <property type="component" value="Chromosome"/>
</dbReference>
<reference evidence="1 2" key="1">
    <citation type="submission" date="2016-09" db="EMBL/GenBank/DDBJ databases">
        <title>Genomic analysis reveals versatility of anaerobic energy metabolism of Geosporobacter ferrireducens IRF9 of phylum Firmicutes.</title>
        <authorList>
            <person name="Kim S.-J."/>
        </authorList>
    </citation>
    <scope>NUCLEOTIDE SEQUENCE [LARGE SCALE GENOMIC DNA]</scope>
    <source>
        <strain evidence="1 2">IRF9</strain>
    </source>
</reference>
<organism evidence="1 2">
    <name type="scientific">Geosporobacter ferrireducens</name>
    <dbReference type="NCBI Taxonomy" id="1424294"/>
    <lineage>
        <taxon>Bacteria</taxon>
        <taxon>Bacillati</taxon>
        <taxon>Bacillota</taxon>
        <taxon>Clostridia</taxon>
        <taxon>Peptostreptococcales</taxon>
        <taxon>Thermotaleaceae</taxon>
        <taxon>Geosporobacter</taxon>
    </lineage>
</organism>
<dbReference type="AlphaFoldDB" id="A0A1D8GPP8"/>
<dbReference type="KEGG" id="gfe:Gferi_27020"/>
<protein>
    <submittedName>
        <fullName evidence="1">Uncharacterized protein</fullName>
    </submittedName>
</protein>
<proteinExistence type="predicted"/>
<dbReference type="EMBL" id="CP017269">
    <property type="protein sequence ID" value="AOT72887.1"/>
    <property type="molecule type" value="Genomic_DNA"/>
</dbReference>
<evidence type="ECO:0000313" key="2">
    <source>
        <dbReference type="Proteomes" id="UP000095743"/>
    </source>
</evidence>
<evidence type="ECO:0000313" key="1">
    <source>
        <dbReference type="EMBL" id="AOT72887.1"/>
    </source>
</evidence>